<evidence type="ECO:0000313" key="1">
    <source>
        <dbReference type="EMBL" id="MBY8825515.1"/>
    </source>
</evidence>
<evidence type="ECO:0000313" key="2">
    <source>
        <dbReference type="Proteomes" id="UP000706039"/>
    </source>
</evidence>
<dbReference type="Proteomes" id="UP000706039">
    <property type="component" value="Unassembled WGS sequence"/>
</dbReference>
<comment type="caution">
    <text evidence="1">The sequence shown here is derived from an EMBL/GenBank/DDBJ whole genome shotgun (WGS) entry which is preliminary data.</text>
</comment>
<dbReference type="EMBL" id="JAINVV010000012">
    <property type="protein sequence ID" value="MBY8825515.1"/>
    <property type="molecule type" value="Genomic_DNA"/>
</dbReference>
<protein>
    <submittedName>
        <fullName evidence="1">Uncharacterized protein</fullName>
    </submittedName>
</protein>
<sequence>MQKSISQDLRELIAKMPQWLRTDLSSADPGLRERAEDTLHAMLTAALDAGQAPLHEHHAPR</sequence>
<name>A0ABS7PVX5_9SPHN</name>
<proteinExistence type="predicted"/>
<reference evidence="1 2" key="1">
    <citation type="submission" date="2021-08" db="EMBL/GenBank/DDBJ databases">
        <authorList>
            <person name="Tuo L."/>
        </authorList>
    </citation>
    <scope>NUCLEOTIDE SEQUENCE [LARGE SCALE GENOMIC DNA]</scope>
    <source>
        <strain evidence="1 2">JCM 31229</strain>
    </source>
</reference>
<keyword evidence="2" id="KW-1185">Reference proteome</keyword>
<gene>
    <name evidence="1" type="ORF">K7G82_24650</name>
</gene>
<dbReference type="RefSeq" id="WP_222992615.1">
    <property type="nucleotide sequence ID" value="NZ_JAINVV010000012.1"/>
</dbReference>
<accession>A0ABS7PVX5</accession>
<organism evidence="1 2">
    <name type="scientific">Sphingomonas colocasiae</name>
    <dbReference type="NCBI Taxonomy" id="1848973"/>
    <lineage>
        <taxon>Bacteria</taxon>
        <taxon>Pseudomonadati</taxon>
        <taxon>Pseudomonadota</taxon>
        <taxon>Alphaproteobacteria</taxon>
        <taxon>Sphingomonadales</taxon>
        <taxon>Sphingomonadaceae</taxon>
        <taxon>Sphingomonas</taxon>
    </lineage>
</organism>